<dbReference type="InParanoid" id="A0A804RGR9"/>
<keyword evidence="2" id="KW-1185">Reference proteome</keyword>
<sequence>MDRPGTSLAIKKLIHDPHIGKRSPHHHLVVPAAATIGAEVLGLHAILEQILGRRCALGDLPRVGDVVRGDAVPKVEQAVGLRHRGRGCRRRHGHALQVSLHAGLHNLIDLLV</sequence>
<reference evidence="2" key="1">
    <citation type="journal article" date="2009" name="Science">
        <title>The B73 maize genome: complexity, diversity, and dynamics.</title>
        <authorList>
            <person name="Schnable P.S."/>
            <person name="Ware D."/>
            <person name="Fulton R.S."/>
            <person name="Stein J.C."/>
            <person name="Wei F."/>
            <person name="Pasternak S."/>
            <person name="Liang C."/>
            <person name="Zhang J."/>
            <person name="Fulton L."/>
            <person name="Graves T.A."/>
            <person name="Minx P."/>
            <person name="Reily A.D."/>
            <person name="Courtney L."/>
            <person name="Kruchowski S.S."/>
            <person name="Tomlinson C."/>
            <person name="Strong C."/>
            <person name="Delehaunty K."/>
            <person name="Fronick C."/>
            <person name="Courtney B."/>
            <person name="Rock S.M."/>
            <person name="Belter E."/>
            <person name="Du F."/>
            <person name="Kim K."/>
            <person name="Abbott R.M."/>
            <person name="Cotton M."/>
            <person name="Levy A."/>
            <person name="Marchetto P."/>
            <person name="Ochoa K."/>
            <person name="Jackson S.M."/>
            <person name="Gillam B."/>
            <person name="Chen W."/>
            <person name="Yan L."/>
            <person name="Higginbotham J."/>
            <person name="Cardenas M."/>
            <person name="Waligorski J."/>
            <person name="Applebaum E."/>
            <person name="Phelps L."/>
            <person name="Falcone J."/>
            <person name="Kanchi K."/>
            <person name="Thane T."/>
            <person name="Scimone A."/>
            <person name="Thane N."/>
            <person name="Henke J."/>
            <person name="Wang T."/>
            <person name="Ruppert J."/>
            <person name="Shah N."/>
            <person name="Rotter K."/>
            <person name="Hodges J."/>
            <person name="Ingenthron E."/>
            <person name="Cordes M."/>
            <person name="Kohlberg S."/>
            <person name="Sgro J."/>
            <person name="Delgado B."/>
            <person name="Mead K."/>
            <person name="Chinwalla A."/>
            <person name="Leonard S."/>
            <person name="Crouse K."/>
            <person name="Collura K."/>
            <person name="Kudrna D."/>
            <person name="Currie J."/>
            <person name="He R."/>
            <person name="Angelova A."/>
            <person name="Rajasekar S."/>
            <person name="Mueller T."/>
            <person name="Lomeli R."/>
            <person name="Scara G."/>
            <person name="Ko A."/>
            <person name="Delaney K."/>
            <person name="Wissotski M."/>
            <person name="Lopez G."/>
            <person name="Campos D."/>
            <person name="Braidotti M."/>
            <person name="Ashley E."/>
            <person name="Golser W."/>
            <person name="Kim H."/>
            <person name="Lee S."/>
            <person name="Lin J."/>
            <person name="Dujmic Z."/>
            <person name="Kim W."/>
            <person name="Talag J."/>
            <person name="Zuccolo A."/>
            <person name="Fan C."/>
            <person name="Sebastian A."/>
            <person name="Kramer M."/>
            <person name="Spiegel L."/>
            <person name="Nascimento L."/>
            <person name="Zutavern T."/>
            <person name="Miller B."/>
            <person name="Ambroise C."/>
            <person name="Muller S."/>
            <person name="Spooner W."/>
            <person name="Narechania A."/>
            <person name="Ren L."/>
            <person name="Wei S."/>
            <person name="Kumari S."/>
            <person name="Faga B."/>
            <person name="Levy M.J."/>
            <person name="McMahan L."/>
            <person name="Van Buren P."/>
            <person name="Vaughn M.W."/>
            <person name="Ying K."/>
            <person name="Yeh C.-T."/>
            <person name="Emrich S.J."/>
            <person name="Jia Y."/>
            <person name="Kalyanaraman A."/>
            <person name="Hsia A.-P."/>
            <person name="Barbazuk W.B."/>
            <person name="Baucom R.S."/>
            <person name="Brutnell T.P."/>
            <person name="Carpita N.C."/>
            <person name="Chaparro C."/>
            <person name="Chia J.-M."/>
            <person name="Deragon J.-M."/>
            <person name="Estill J.C."/>
            <person name="Fu Y."/>
            <person name="Jeddeloh J.A."/>
            <person name="Han Y."/>
            <person name="Lee H."/>
            <person name="Li P."/>
            <person name="Lisch D.R."/>
            <person name="Liu S."/>
            <person name="Liu Z."/>
            <person name="Nagel D.H."/>
            <person name="McCann M.C."/>
            <person name="SanMiguel P."/>
            <person name="Myers A.M."/>
            <person name="Nettleton D."/>
            <person name="Nguyen J."/>
            <person name="Penning B.W."/>
            <person name="Ponnala L."/>
            <person name="Schneider K.L."/>
            <person name="Schwartz D.C."/>
            <person name="Sharma A."/>
            <person name="Soderlund C."/>
            <person name="Springer N.M."/>
            <person name="Sun Q."/>
            <person name="Wang H."/>
            <person name="Waterman M."/>
            <person name="Westerman R."/>
            <person name="Wolfgruber T.K."/>
            <person name="Yang L."/>
            <person name="Yu Y."/>
            <person name="Zhang L."/>
            <person name="Zhou S."/>
            <person name="Zhu Q."/>
            <person name="Bennetzen J.L."/>
            <person name="Dawe R.K."/>
            <person name="Jiang J."/>
            <person name="Jiang N."/>
            <person name="Presting G.G."/>
            <person name="Wessler S.R."/>
            <person name="Aluru S."/>
            <person name="Martienssen R.A."/>
            <person name="Clifton S.W."/>
            <person name="McCombie W.R."/>
            <person name="Wing R.A."/>
            <person name="Wilson R.K."/>
        </authorList>
    </citation>
    <scope>NUCLEOTIDE SEQUENCE [LARGE SCALE GENOMIC DNA]</scope>
    <source>
        <strain evidence="2">cv. B73</strain>
    </source>
</reference>
<evidence type="ECO:0000313" key="2">
    <source>
        <dbReference type="Proteomes" id="UP000007305"/>
    </source>
</evidence>
<organism evidence="1 2">
    <name type="scientific">Zea mays</name>
    <name type="common">Maize</name>
    <dbReference type="NCBI Taxonomy" id="4577"/>
    <lineage>
        <taxon>Eukaryota</taxon>
        <taxon>Viridiplantae</taxon>
        <taxon>Streptophyta</taxon>
        <taxon>Embryophyta</taxon>
        <taxon>Tracheophyta</taxon>
        <taxon>Spermatophyta</taxon>
        <taxon>Magnoliopsida</taxon>
        <taxon>Liliopsida</taxon>
        <taxon>Poales</taxon>
        <taxon>Poaceae</taxon>
        <taxon>PACMAD clade</taxon>
        <taxon>Panicoideae</taxon>
        <taxon>Andropogonodae</taxon>
        <taxon>Andropogoneae</taxon>
        <taxon>Tripsacinae</taxon>
        <taxon>Zea</taxon>
    </lineage>
</organism>
<dbReference type="AlphaFoldDB" id="A0A804RGR9"/>
<dbReference type="Gramene" id="Zm00001eb419120_T001">
    <property type="protein sequence ID" value="Zm00001eb419120_P001"/>
    <property type="gene ID" value="Zm00001eb419120"/>
</dbReference>
<proteinExistence type="predicted"/>
<reference evidence="1" key="2">
    <citation type="submission" date="2019-07" db="EMBL/GenBank/DDBJ databases">
        <authorList>
            <person name="Seetharam A."/>
            <person name="Woodhouse M."/>
            <person name="Cannon E."/>
        </authorList>
    </citation>
    <scope>NUCLEOTIDE SEQUENCE [LARGE SCALE GENOMIC DNA]</scope>
    <source>
        <strain evidence="1">cv. B73</strain>
    </source>
</reference>
<name>A0A804RGR9_MAIZE</name>
<dbReference type="Proteomes" id="UP000007305">
    <property type="component" value="Chromosome 10"/>
</dbReference>
<dbReference type="EnsemblPlants" id="Zm00001eb419120_T001">
    <property type="protein sequence ID" value="Zm00001eb419120_P001"/>
    <property type="gene ID" value="Zm00001eb419120"/>
</dbReference>
<protein>
    <submittedName>
        <fullName evidence="1">Uncharacterized protein</fullName>
    </submittedName>
</protein>
<accession>A0A804RGR9</accession>
<evidence type="ECO:0000313" key="1">
    <source>
        <dbReference type="EnsemblPlants" id="Zm00001eb419120_P001"/>
    </source>
</evidence>
<reference evidence="1" key="3">
    <citation type="submission" date="2021-05" db="UniProtKB">
        <authorList>
            <consortium name="EnsemblPlants"/>
        </authorList>
    </citation>
    <scope>IDENTIFICATION</scope>
    <source>
        <strain evidence="1">cv. B73</strain>
    </source>
</reference>